<dbReference type="NCBIfam" id="TIGR00254">
    <property type="entry name" value="GGDEF"/>
    <property type="match status" value="1"/>
</dbReference>
<evidence type="ECO:0000313" key="7">
    <source>
        <dbReference type="Proteomes" id="UP001320898"/>
    </source>
</evidence>
<feature type="domain" description="PAS" evidence="4">
    <location>
        <begin position="162"/>
        <end position="241"/>
    </location>
</feature>
<dbReference type="GO" id="GO:0052621">
    <property type="term" value="F:diguanylate cyclase activity"/>
    <property type="evidence" value="ECO:0007669"/>
    <property type="project" value="UniProtKB-EC"/>
</dbReference>
<dbReference type="SMART" id="SM00267">
    <property type="entry name" value="GGDEF"/>
    <property type="match status" value="1"/>
</dbReference>
<dbReference type="CDD" id="cd00130">
    <property type="entry name" value="PAS"/>
    <property type="match status" value="1"/>
</dbReference>
<dbReference type="InterPro" id="IPR013656">
    <property type="entry name" value="PAS_4"/>
</dbReference>
<dbReference type="InterPro" id="IPR000160">
    <property type="entry name" value="GGDEF_dom"/>
</dbReference>
<dbReference type="SUPFAM" id="SSF55785">
    <property type="entry name" value="PYP-like sensor domain (PAS domain)"/>
    <property type="match status" value="1"/>
</dbReference>
<dbReference type="PANTHER" id="PTHR45138">
    <property type="entry name" value="REGULATORY COMPONENTS OF SENSORY TRANSDUCTION SYSTEM"/>
    <property type="match status" value="1"/>
</dbReference>
<evidence type="ECO:0000259" key="5">
    <source>
        <dbReference type="PROSITE" id="PS50887"/>
    </source>
</evidence>
<organism evidence="6 7">
    <name type="scientific">Microbaculum marinisediminis</name>
    <dbReference type="NCBI Taxonomy" id="2931392"/>
    <lineage>
        <taxon>Bacteria</taxon>
        <taxon>Pseudomonadati</taxon>
        <taxon>Pseudomonadota</taxon>
        <taxon>Alphaproteobacteria</taxon>
        <taxon>Hyphomicrobiales</taxon>
        <taxon>Tepidamorphaceae</taxon>
        <taxon>Microbaculum</taxon>
    </lineage>
</organism>
<keyword evidence="7" id="KW-1185">Reference proteome</keyword>
<dbReference type="InterPro" id="IPR050469">
    <property type="entry name" value="Diguanylate_Cyclase"/>
</dbReference>
<dbReference type="InterPro" id="IPR029787">
    <property type="entry name" value="Nucleotide_cyclase"/>
</dbReference>
<evidence type="ECO:0000313" key="6">
    <source>
        <dbReference type="EMBL" id="MCT8972807.1"/>
    </source>
</evidence>
<dbReference type="SMART" id="SM00091">
    <property type="entry name" value="PAS"/>
    <property type="match status" value="1"/>
</dbReference>
<dbReference type="SUPFAM" id="SSF55073">
    <property type="entry name" value="Nucleotide cyclase"/>
    <property type="match status" value="1"/>
</dbReference>
<name>A0AAW5R0V7_9HYPH</name>
<dbReference type="Pfam" id="PF00990">
    <property type="entry name" value="GGDEF"/>
    <property type="match status" value="1"/>
</dbReference>
<evidence type="ECO:0000259" key="4">
    <source>
        <dbReference type="PROSITE" id="PS50112"/>
    </source>
</evidence>
<dbReference type="InterPro" id="IPR035965">
    <property type="entry name" value="PAS-like_dom_sf"/>
</dbReference>
<proteinExistence type="predicted"/>
<feature type="coiled-coil region" evidence="3">
    <location>
        <begin position="284"/>
        <end position="321"/>
    </location>
</feature>
<dbReference type="Gene3D" id="3.30.450.20">
    <property type="entry name" value="PAS domain"/>
    <property type="match status" value="1"/>
</dbReference>
<dbReference type="PROSITE" id="PS50887">
    <property type="entry name" value="GGDEF"/>
    <property type="match status" value="1"/>
</dbReference>
<comment type="catalytic activity">
    <reaction evidence="2">
        <text>2 GTP = 3',3'-c-di-GMP + 2 diphosphate</text>
        <dbReference type="Rhea" id="RHEA:24898"/>
        <dbReference type="ChEBI" id="CHEBI:33019"/>
        <dbReference type="ChEBI" id="CHEBI:37565"/>
        <dbReference type="ChEBI" id="CHEBI:58805"/>
        <dbReference type="EC" id="2.7.7.65"/>
    </reaction>
</comment>
<dbReference type="RefSeq" id="WP_261616381.1">
    <property type="nucleotide sequence ID" value="NZ_JALIDZ010000005.1"/>
</dbReference>
<comment type="caution">
    <text evidence="6">The sequence shown here is derived from an EMBL/GenBank/DDBJ whole genome shotgun (WGS) entry which is preliminary data.</text>
</comment>
<dbReference type="EMBL" id="JALIDZ010000005">
    <property type="protein sequence ID" value="MCT8972807.1"/>
    <property type="molecule type" value="Genomic_DNA"/>
</dbReference>
<dbReference type="PANTHER" id="PTHR45138:SF9">
    <property type="entry name" value="DIGUANYLATE CYCLASE DGCM-RELATED"/>
    <property type="match status" value="1"/>
</dbReference>
<dbReference type="Proteomes" id="UP001320898">
    <property type="component" value="Unassembled WGS sequence"/>
</dbReference>
<accession>A0AAW5R0V7</accession>
<feature type="domain" description="GGDEF" evidence="5">
    <location>
        <begin position="349"/>
        <end position="481"/>
    </location>
</feature>
<protein>
    <recommendedName>
        <fullName evidence="1">diguanylate cyclase</fullName>
        <ecNumber evidence="1">2.7.7.65</ecNumber>
    </recommendedName>
</protein>
<evidence type="ECO:0000256" key="2">
    <source>
        <dbReference type="ARBA" id="ARBA00034247"/>
    </source>
</evidence>
<dbReference type="InterPro" id="IPR043128">
    <property type="entry name" value="Rev_trsase/Diguanyl_cyclase"/>
</dbReference>
<reference evidence="6 7" key="1">
    <citation type="submission" date="2022-04" db="EMBL/GenBank/DDBJ databases">
        <authorList>
            <person name="Ye Y.-Q."/>
            <person name="Du Z.-J."/>
        </authorList>
    </citation>
    <scope>NUCLEOTIDE SEQUENCE [LARGE SCALE GENOMIC DNA]</scope>
    <source>
        <strain evidence="6 7">A6E488</strain>
    </source>
</reference>
<dbReference type="FunFam" id="3.30.70.270:FF:000001">
    <property type="entry name" value="Diguanylate cyclase domain protein"/>
    <property type="match status" value="1"/>
</dbReference>
<dbReference type="Pfam" id="PF08448">
    <property type="entry name" value="PAS_4"/>
    <property type="match status" value="1"/>
</dbReference>
<dbReference type="AlphaFoldDB" id="A0AAW5R0V7"/>
<evidence type="ECO:0000256" key="3">
    <source>
        <dbReference type="SAM" id="Coils"/>
    </source>
</evidence>
<keyword evidence="6" id="KW-0548">Nucleotidyltransferase</keyword>
<keyword evidence="3" id="KW-0175">Coiled coil</keyword>
<dbReference type="InterPro" id="IPR000014">
    <property type="entry name" value="PAS"/>
</dbReference>
<dbReference type="Gene3D" id="3.30.70.270">
    <property type="match status" value="1"/>
</dbReference>
<sequence length="491" mass="53190">MASLGSAAGQPEIEIYFDGIERRTVFAEVRDLLDDWRHAAREDGGLPRRDRFARHIAGPGGVNLMLLNAENGDFRFDVVGDQVSALFGHDPTGRLLGDMPYPSAHAYMPRYKYCIETGAPTFTVQRKVSFGVPGASERLLLPLRQENGNAGMLVYVRSRADNYDLIRAVFNASQHGILVVSAMRDRLGAVADFEITAVNSSAAALFGGDPGDLVGKGLKSLLPLADLERVWPDLHASLETGVTRVYEALEASGARGGVYRISSARVGDGLAITISDLTQLQKTMQTLETQHASLVKVNAELRSEVARRRRLEAELKQLAETDPLTGIANRRRFIQSMTDCLDGADETAAQSALILFDIDDFKAVNDRYGHPAGDSVLREIARIVSGHFGDDAVFGRLGGEEFGVFLPEAPGEHGCRIAETLRRIIAGTVHGDPGRPIKVTASFGVTTIQPPCEVETLVALADEALYAAKWQGRNRVEYNCAVAHAHGTEAG</sequence>
<evidence type="ECO:0000256" key="1">
    <source>
        <dbReference type="ARBA" id="ARBA00012528"/>
    </source>
</evidence>
<dbReference type="EC" id="2.7.7.65" evidence="1"/>
<keyword evidence="6" id="KW-0808">Transferase</keyword>
<dbReference type="PROSITE" id="PS50112">
    <property type="entry name" value="PAS"/>
    <property type="match status" value="1"/>
</dbReference>
<dbReference type="CDD" id="cd01949">
    <property type="entry name" value="GGDEF"/>
    <property type="match status" value="1"/>
</dbReference>
<gene>
    <name evidence="6" type="ORF">MUB46_13150</name>
</gene>